<evidence type="ECO:0000313" key="1">
    <source>
        <dbReference type="EMBL" id="DAE11398.1"/>
    </source>
</evidence>
<reference evidence="1" key="1">
    <citation type="journal article" date="2021" name="Proc. Natl. Acad. Sci. U.S.A.">
        <title>A Catalog of Tens of Thousands of Viruses from Human Metagenomes Reveals Hidden Associations with Chronic Diseases.</title>
        <authorList>
            <person name="Tisza M.J."/>
            <person name="Buck C.B."/>
        </authorList>
    </citation>
    <scope>NUCLEOTIDE SEQUENCE</scope>
    <source>
        <strain evidence="1">CtWiL39</strain>
    </source>
</reference>
<dbReference type="GO" id="GO:0000428">
    <property type="term" value="C:DNA-directed RNA polymerase complex"/>
    <property type="evidence" value="ECO:0007669"/>
    <property type="project" value="UniProtKB-KW"/>
</dbReference>
<dbReference type="EMBL" id="BK015531">
    <property type="protein sequence ID" value="DAE11398.1"/>
    <property type="molecule type" value="Genomic_DNA"/>
</dbReference>
<protein>
    <submittedName>
        <fullName evidence="1">DNA-directed RNA polymerase</fullName>
    </submittedName>
</protein>
<sequence>MDDRADRLKNLYCPACGKEFLIAYRSKKGAICNECRTRLKPLQLPACVIRRRIEEKPRQH</sequence>
<name>A0A8S5PWH4_9CAUD</name>
<accession>A0A8S5PWH4</accession>
<proteinExistence type="predicted"/>
<keyword evidence="1" id="KW-0240">DNA-directed RNA polymerase</keyword>
<organism evidence="1">
    <name type="scientific">Myoviridae sp. ctWiL39</name>
    <dbReference type="NCBI Taxonomy" id="2825120"/>
    <lineage>
        <taxon>Viruses</taxon>
        <taxon>Duplodnaviria</taxon>
        <taxon>Heunggongvirae</taxon>
        <taxon>Uroviricota</taxon>
        <taxon>Caudoviricetes</taxon>
    </lineage>
</organism>
<keyword evidence="1" id="KW-0804">Transcription</keyword>